<keyword evidence="2" id="KW-0418">Kinase</keyword>
<dbReference type="Gene3D" id="2.60.120.10">
    <property type="entry name" value="Jelly Rolls"/>
    <property type="match status" value="1"/>
</dbReference>
<dbReference type="Pfam" id="PF00027">
    <property type="entry name" value="cNMP_binding"/>
    <property type="match status" value="1"/>
</dbReference>
<dbReference type="InterPro" id="IPR018490">
    <property type="entry name" value="cNMP-bd_dom_sf"/>
</dbReference>
<feature type="domain" description="Cyclic nucleotide-binding" evidence="1">
    <location>
        <begin position="15"/>
        <end position="114"/>
    </location>
</feature>
<evidence type="ECO:0000313" key="3">
    <source>
        <dbReference type="Proteomes" id="UP000199705"/>
    </source>
</evidence>
<name>A0A1G8NQC1_9SPHI</name>
<dbReference type="STRING" id="551996.SAMN05192573_13515"/>
<dbReference type="InterPro" id="IPR014710">
    <property type="entry name" value="RmlC-like_jellyroll"/>
</dbReference>
<dbReference type="RefSeq" id="WP_091176493.1">
    <property type="nucleotide sequence ID" value="NZ_FNCG01000035.1"/>
</dbReference>
<organism evidence="2 3">
    <name type="scientific">Mucilaginibacter gossypii</name>
    <dbReference type="NCBI Taxonomy" id="551996"/>
    <lineage>
        <taxon>Bacteria</taxon>
        <taxon>Pseudomonadati</taxon>
        <taxon>Bacteroidota</taxon>
        <taxon>Sphingobacteriia</taxon>
        <taxon>Sphingobacteriales</taxon>
        <taxon>Sphingobacteriaceae</taxon>
        <taxon>Mucilaginibacter</taxon>
    </lineage>
</organism>
<keyword evidence="3" id="KW-1185">Reference proteome</keyword>
<proteinExistence type="predicted"/>
<dbReference type="InterPro" id="IPR000595">
    <property type="entry name" value="cNMP-bd_dom"/>
</dbReference>
<evidence type="ECO:0000259" key="1">
    <source>
        <dbReference type="PROSITE" id="PS50042"/>
    </source>
</evidence>
<dbReference type="AlphaFoldDB" id="A0A1G8NQC1"/>
<sequence>MIEVFKKYIREKSKVSEEDLDKIIAVCQVKRVRKRQYLLQEGDVWKYNAFVTKGCVRTYTLDDKGNEHIINFAVENWWTGDRESLASGESSIFNIDALEDSEIVLISKSNFEMLCVQIPAFNDMVNGILQKSFIVAQNRIHTFISLSAEEKYLKFLEKFPHLVMRVPQGMIASYLGITPETLSRIRNQTAKK</sequence>
<keyword evidence="2" id="KW-0808">Transferase</keyword>
<reference evidence="3" key="1">
    <citation type="submission" date="2016-10" db="EMBL/GenBank/DDBJ databases">
        <authorList>
            <person name="Varghese N."/>
            <person name="Submissions S."/>
        </authorList>
    </citation>
    <scope>NUCLEOTIDE SEQUENCE [LARGE SCALE GENOMIC DNA]</scope>
    <source>
        <strain evidence="3">Gh-67</strain>
    </source>
</reference>
<evidence type="ECO:0000313" key="2">
    <source>
        <dbReference type="EMBL" id="SDI82388.1"/>
    </source>
</evidence>
<accession>A0A1G8NQC1</accession>
<protein>
    <submittedName>
        <fullName evidence="2">cAMP-binding domain of CRP or a regulatory subunit of cAMP-dependent protein kinases</fullName>
    </submittedName>
</protein>
<dbReference type="EMBL" id="FNCG01000035">
    <property type="protein sequence ID" value="SDI82388.1"/>
    <property type="molecule type" value="Genomic_DNA"/>
</dbReference>
<dbReference type="SUPFAM" id="SSF51206">
    <property type="entry name" value="cAMP-binding domain-like"/>
    <property type="match status" value="1"/>
</dbReference>
<dbReference type="Proteomes" id="UP000199705">
    <property type="component" value="Unassembled WGS sequence"/>
</dbReference>
<dbReference type="CDD" id="cd00038">
    <property type="entry name" value="CAP_ED"/>
    <property type="match status" value="1"/>
</dbReference>
<gene>
    <name evidence="2" type="ORF">SAMN05192573_13515</name>
</gene>
<dbReference type="PROSITE" id="PS50042">
    <property type="entry name" value="CNMP_BINDING_3"/>
    <property type="match status" value="1"/>
</dbReference>
<dbReference type="GO" id="GO:0016301">
    <property type="term" value="F:kinase activity"/>
    <property type="evidence" value="ECO:0007669"/>
    <property type="project" value="UniProtKB-KW"/>
</dbReference>